<dbReference type="AlphaFoldDB" id="A0A931BLZ0"/>
<dbReference type="SUPFAM" id="SSF50621">
    <property type="entry name" value="Alanine racemase C-terminal domain-like"/>
    <property type="match status" value="1"/>
</dbReference>
<gene>
    <name evidence="5" type="ORF">I2I01_09640</name>
</gene>
<dbReference type="Gene3D" id="2.40.37.10">
    <property type="entry name" value="Lyase, Ornithine Decarboxylase, Chain A, domain 1"/>
    <property type="match status" value="1"/>
</dbReference>
<dbReference type="GO" id="GO:0009089">
    <property type="term" value="P:lysine biosynthetic process via diaminopimelate"/>
    <property type="evidence" value="ECO:0007669"/>
    <property type="project" value="TreeGrafter"/>
</dbReference>
<organism evidence="5 6">
    <name type="scientific">Hymenobacter properus</name>
    <dbReference type="NCBI Taxonomy" id="2791026"/>
    <lineage>
        <taxon>Bacteria</taxon>
        <taxon>Pseudomonadati</taxon>
        <taxon>Bacteroidota</taxon>
        <taxon>Cytophagia</taxon>
        <taxon>Cytophagales</taxon>
        <taxon>Hymenobacteraceae</taxon>
        <taxon>Hymenobacter</taxon>
    </lineage>
</organism>
<dbReference type="InterPro" id="IPR000183">
    <property type="entry name" value="Orn/DAP/Arg_de-COase"/>
</dbReference>
<dbReference type="InterPro" id="IPR022644">
    <property type="entry name" value="De-COase2_N"/>
</dbReference>
<evidence type="ECO:0000256" key="3">
    <source>
        <dbReference type="PIRSR" id="PIRSR600183-50"/>
    </source>
</evidence>
<evidence type="ECO:0000256" key="1">
    <source>
        <dbReference type="ARBA" id="ARBA00001933"/>
    </source>
</evidence>
<dbReference type="CDD" id="cd06841">
    <property type="entry name" value="PLPDE_III_MccE_like"/>
    <property type="match status" value="1"/>
</dbReference>
<keyword evidence="6" id="KW-1185">Reference proteome</keyword>
<dbReference type="RefSeq" id="WP_196286233.1">
    <property type="nucleotide sequence ID" value="NZ_JADQDP010000002.1"/>
</dbReference>
<dbReference type="GO" id="GO:0008836">
    <property type="term" value="F:diaminopimelate decarboxylase activity"/>
    <property type="evidence" value="ECO:0007669"/>
    <property type="project" value="TreeGrafter"/>
</dbReference>
<feature type="active site" description="Proton donor" evidence="3">
    <location>
        <position position="371"/>
    </location>
</feature>
<dbReference type="Gene3D" id="3.20.20.10">
    <property type="entry name" value="Alanine racemase"/>
    <property type="match status" value="1"/>
</dbReference>
<dbReference type="SUPFAM" id="SSF51419">
    <property type="entry name" value="PLP-binding barrel"/>
    <property type="match status" value="1"/>
</dbReference>
<feature type="domain" description="Orn/DAP/Arg decarboxylase 2 N-terminal" evidence="4">
    <location>
        <begin position="62"/>
        <end position="309"/>
    </location>
</feature>
<feature type="modified residue" description="N6-(pyridoxal phosphate)lysine" evidence="3">
    <location>
        <position position="82"/>
    </location>
</feature>
<dbReference type="Proteomes" id="UP000645610">
    <property type="component" value="Unassembled WGS sequence"/>
</dbReference>
<protein>
    <submittedName>
        <fullName evidence="5">Diaminopimelate decarboxylase</fullName>
    </submittedName>
</protein>
<evidence type="ECO:0000256" key="2">
    <source>
        <dbReference type="ARBA" id="ARBA00022898"/>
    </source>
</evidence>
<dbReference type="PRINTS" id="PR01179">
    <property type="entry name" value="ODADCRBXLASE"/>
</dbReference>
<dbReference type="PANTHER" id="PTHR43727:SF2">
    <property type="entry name" value="GROUP IV DECARBOXYLASE"/>
    <property type="match status" value="1"/>
</dbReference>
<sequence length="448" mass="48887">MKLPYERPTLRKLTAGALNKFGPRAGVRPVTALDGVAVGELVARFGSPLFVLSERQLRRSYQAAVRAFGTRYPRVQLAWSYKTNYLNAVCRVFHQEGAWAEVVSGMELEKALLNGVPGPHILFNGPGKRRADLERACAVDAVVHLDNADELHLLLDVAAGRPRRPRVALRVNLNAGIVPQWDRFGFNLENGEAWQALSRLVASGQLELVGLHCHIGTYILQPAAYGAAATKLAALAQRCARELHTVVQYLDLGGGFPSTNTLKGAYLPATDTVPPLDDYAEAVAGALLGAGFKTDDLPLLVLEAGRALVDEAGSLIGTVLANKRLADGRRATILDFGVNLLFTSFWYDHHISPTREFSADTEPTVLYGPLCMNIDMLRESIALPLLAPGDTVVVHKVGAYNMSQWQQFINLRPYVVLIDQAGQPHVIRAAETLEYLQQLEQVPAHLLG</sequence>
<dbReference type="InterPro" id="IPR009006">
    <property type="entry name" value="Ala_racemase/Decarboxylase_C"/>
</dbReference>
<comment type="caution">
    <text evidence="5">The sequence shown here is derived from an EMBL/GenBank/DDBJ whole genome shotgun (WGS) entry which is preliminary data.</text>
</comment>
<comment type="cofactor">
    <cofactor evidence="1 3">
        <name>pyridoxal 5'-phosphate</name>
        <dbReference type="ChEBI" id="CHEBI:597326"/>
    </cofactor>
</comment>
<accession>A0A931BLZ0</accession>
<name>A0A931BLZ0_9BACT</name>
<evidence type="ECO:0000313" key="5">
    <source>
        <dbReference type="EMBL" id="MBF9141895.1"/>
    </source>
</evidence>
<keyword evidence="2 3" id="KW-0663">Pyridoxal phosphate</keyword>
<dbReference type="EMBL" id="JADQDP010000002">
    <property type="protein sequence ID" value="MBF9141895.1"/>
    <property type="molecule type" value="Genomic_DNA"/>
</dbReference>
<evidence type="ECO:0000259" key="4">
    <source>
        <dbReference type="Pfam" id="PF02784"/>
    </source>
</evidence>
<dbReference type="Pfam" id="PF02784">
    <property type="entry name" value="Orn_Arg_deC_N"/>
    <property type="match status" value="1"/>
</dbReference>
<dbReference type="PANTHER" id="PTHR43727">
    <property type="entry name" value="DIAMINOPIMELATE DECARBOXYLASE"/>
    <property type="match status" value="1"/>
</dbReference>
<evidence type="ECO:0000313" key="6">
    <source>
        <dbReference type="Proteomes" id="UP000645610"/>
    </source>
</evidence>
<proteinExistence type="predicted"/>
<reference evidence="5 6" key="1">
    <citation type="submission" date="2020-11" db="EMBL/GenBank/DDBJ databases">
        <authorList>
            <person name="Kim M.K."/>
        </authorList>
    </citation>
    <scope>NUCLEOTIDE SEQUENCE [LARGE SCALE GENOMIC DNA]</scope>
    <source>
        <strain evidence="5 6">BT439</strain>
    </source>
</reference>
<dbReference type="PROSITE" id="PS00879">
    <property type="entry name" value="ODR_DC_2_2"/>
    <property type="match status" value="1"/>
</dbReference>
<dbReference type="InterPro" id="IPR022657">
    <property type="entry name" value="De-COase2_CS"/>
</dbReference>
<dbReference type="InterPro" id="IPR029066">
    <property type="entry name" value="PLP-binding_barrel"/>
</dbReference>